<proteinExistence type="predicted"/>
<gene>
    <name evidence="1" type="ORF">DAQ1742_04367</name>
</gene>
<evidence type="ECO:0000313" key="2">
    <source>
        <dbReference type="Proteomes" id="UP000294820"/>
    </source>
</evidence>
<evidence type="ECO:0000313" key="1">
    <source>
        <dbReference type="EMBL" id="SLM65112.1"/>
    </source>
</evidence>
<reference evidence="1 2" key="1">
    <citation type="submission" date="2016-09" db="EMBL/GenBank/DDBJ databases">
        <authorList>
            <person name="Reverchon S."/>
            <person name="Nasser W."/>
            <person name="Leonard S."/>
            <person name="Brochier C."/>
            <person name="Duprey A."/>
        </authorList>
    </citation>
    <scope>NUCLEOTIDE SEQUENCE [LARGE SCALE GENOMIC DNA]</scope>
    <source>
        <strain evidence="1 2">174/2</strain>
    </source>
</reference>
<name>A0A375AG99_9GAMM</name>
<dbReference type="EMBL" id="LT615367">
    <property type="protein sequence ID" value="SLM65112.1"/>
    <property type="molecule type" value="Genomic_DNA"/>
</dbReference>
<dbReference type="AlphaFoldDB" id="A0A375AG99"/>
<sequence length="295" mass="34101">MSQFLISGLTDFLLVDNFNQLRSAMQAELVPPIAELKIKKLDIDEILATVGMDVTIDDIIFNKNGTIDYHNKKVILHIRDIASYGDRVSLPKYHLANCSKLQEMWQKNHSNRYVVATRSDGIFTIKRANSSGKEWNAEEAKLDVCKLCLNTLNWQGYASKSYQEKNHIFEHFDLKEFFAKYPHSASTYRPQYTDKDAPTNTYSSDFHLISSQFREAKNWHCEACHADLSATRLRRFLHVHHRNGQKNENQHSNLQALCIECHAQQPNHEHMRSHPDLSLFLKEKSVLTGWLKAAT</sequence>
<dbReference type="Proteomes" id="UP000294820">
    <property type="component" value="Chromosome 1"/>
</dbReference>
<dbReference type="KEGG" id="daq:DAQ1742_04367"/>
<protein>
    <submittedName>
        <fullName evidence="1">Uncharacterized protein</fullName>
    </submittedName>
</protein>
<accession>A0A375AG99</accession>
<keyword evidence="2" id="KW-1185">Reference proteome</keyword>
<organism evidence="1 2">
    <name type="scientific">Dickeya aquatica</name>
    <dbReference type="NCBI Taxonomy" id="1401087"/>
    <lineage>
        <taxon>Bacteria</taxon>
        <taxon>Pseudomonadati</taxon>
        <taxon>Pseudomonadota</taxon>
        <taxon>Gammaproteobacteria</taxon>
        <taxon>Enterobacterales</taxon>
        <taxon>Pectobacteriaceae</taxon>
        <taxon>Dickeya</taxon>
    </lineage>
</organism>
<dbReference type="RefSeq" id="WP_035338971.1">
    <property type="nucleotide sequence ID" value="NZ_LT615367.1"/>
</dbReference>